<dbReference type="GO" id="GO:0016236">
    <property type="term" value="P:macroautophagy"/>
    <property type="evidence" value="ECO:0007669"/>
    <property type="project" value="TreeGrafter"/>
</dbReference>
<dbReference type="PROSITE" id="PS50213">
    <property type="entry name" value="FAS1"/>
    <property type="match status" value="2"/>
</dbReference>
<dbReference type="GO" id="GO:0000329">
    <property type="term" value="C:fungal-type vacuole membrane"/>
    <property type="evidence" value="ECO:0007669"/>
    <property type="project" value="TreeGrafter"/>
</dbReference>
<dbReference type="EMBL" id="JAACJM010000102">
    <property type="protein sequence ID" value="KAF5346433.1"/>
    <property type="molecule type" value="Genomic_DNA"/>
</dbReference>
<dbReference type="OrthoDB" id="286301at2759"/>
<dbReference type="SMART" id="SM00554">
    <property type="entry name" value="FAS1"/>
    <property type="match status" value="2"/>
</dbReference>
<dbReference type="SUPFAM" id="SSF82153">
    <property type="entry name" value="FAS1 domain"/>
    <property type="match status" value="2"/>
</dbReference>
<dbReference type="PANTHER" id="PTHR10900">
    <property type="entry name" value="PERIOSTIN-RELATED"/>
    <property type="match status" value="1"/>
</dbReference>
<dbReference type="GO" id="GO:0005615">
    <property type="term" value="C:extracellular space"/>
    <property type="evidence" value="ECO:0007669"/>
    <property type="project" value="TreeGrafter"/>
</dbReference>
<comment type="caution">
    <text evidence="3">The sequence shown here is derived from an EMBL/GenBank/DDBJ whole genome shotgun (WGS) entry which is preliminary data.</text>
</comment>
<feature type="domain" description="FAS1" evidence="2">
    <location>
        <begin position="12"/>
        <end position="182"/>
    </location>
</feature>
<protein>
    <recommendedName>
        <fullName evidence="2">FAS1 domain-containing protein</fullName>
    </recommendedName>
</protein>
<evidence type="ECO:0000256" key="1">
    <source>
        <dbReference type="SAM" id="SignalP"/>
    </source>
</evidence>
<sequence>MRLPTLSLLAGAAVLPLSLAQSLDANAIIQALRSAGLNSLAEAATSINSTEIGISLFTALLSGQNVTVFAPTDQAFSNAQSRLGGASTNDVAEVLAYHVLLGNYSSPTTANTIISSTSPNVTIARTFLNASDEVRLEGNKSQVLAWTRQGDAVTFINQNTTTTVQNVTHVSNITLAVIDQVLAIPRDIHSVIESNSNLSAIEPVFGTQTTGPNGDNQALIDVLEDQRGITIFVPNNDAVIQANATLLQLAQNTTALLSVLGNHIINGTSVYSPSITDGAKLTSSRGEELSFTVNATGVFVTSGNATAQIVQTDLLTENGVLHIINGVLTNAESDEQKAGDA</sequence>
<gene>
    <name evidence="3" type="ORF">D9758_012767</name>
</gene>
<dbReference type="InterPro" id="IPR036378">
    <property type="entry name" value="FAS1_dom_sf"/>
</dbReference>
<dbReference type="InterPro" id="IPR050904">
    <property type="entry name" value="Adhesion/Biosynth-related"/>
</dbReference>
<evidence type="ECO:0000313" key="3">
    <source>
        <dbReference type="EMBL" id="KAF5346433.1"/>
    </source>
</evidence>
<dbReference type="AlphaFoldDB" id="A0A8H5CSU6"/>
<feature type="domain" description="FAS1" evidence="2">
    <location>
        <begin position="185"/>
        <end position="328"/>
    </location>
</feature>
<keyword evidence="1" id="KW-0732">Signal</keyword>
<proteinExistence type="predicted"/>
<dbReference type="Pfam" id="PF02469">
    <property type="entry name" value="Fasciclin"/>
    <property type="match status" value="2"/>
</dbReference>
<feature type="signal peptide" evidence="1">
    <location>
        <begin position="1"/>
        <end position="20"/>
    </location>
</feature>
<dbReference type="Proteomes" id="UP000559256">
    <property type="component" value="Unassembled WGS sequence"/>
</dbReference>
<accession>A0A8H5CSU6</accession>
<dbReference type="Gene3D" id="2.30.180.10">
    <property type="entry name" value="FAS1 domain"/>
    <property type="match status" value="2"/>
</dbReference>
<dbReference type="InterPro" id="IPR000782">
    <property type="entry name" value="FAS1_domain"/>
</dbReference>
<organism evidence="3 4">
    <name type="scientific">Tetrapyrgos nigripes</name>
    <dbReference type="NCBI Taxonomy" id="182062"/>
    <lineage>
        <taxon>Eukaryota</taxon>
        <taxon>Fungi</taxon>
        <taxon>Dikarya</taxon>
        <taxon>Basidiomycota</taxon>
        <taxon>Agaricomycotina</taxon>
        <taxon>Agaricomycetes</taxon>
        <taxon>Agaricomycetidae</taxon>
        <taxon>Agaricales</taxon>
        <taxon>Marasmiineae</taxon>
        <taxon>Marasmiaceae</taxon>
        <taxon>Tetrapyrgos</taxon>
    </lineage>
</organism>
<evidence type="ECO:0000259" key="2">
    <source>
        <dbReference type="PROSITE" id="PS50213"/>
    </source>
</evidence>
<evidence type="ECO:0000313" key="4">
    <source>
        <dbReference type="Proteomes" id="UP000559256"/>
    </source>
</evidence>
<feature type="chain" id="PRO_5034690119" description="FAS1 domain-containing protein" evidence="1">
    <location>
        <begin position="21"/>
        <end position="341"/>
    </location>
</feature>
<keyword evidence="4" id="KW-1185">Reference proteome</keyword>
<dbReference type="PANTHER" id="PTHR10900:SF122">
    <property type="entry name" value="FAS1 DOMAIN-CONTAINING PROTEIN"/>
    <property type="match status" value="1"/>
</dbReference>
<reference evidence="3 4" key="1">
    <citation type="journal article" date="2020" name="ISME J.">
        <title>Uncovering the hidden diversity of litter-decomposition mechanisms in mushroom-forming fungi.</title>
        <authorList>
            <person name="Floudas D."/>
            <person name="Bentzer J."/>
            <person name="Ahren D."/>
            <person name="Johansson T."/>
            <person name="Persson P."/>
            <person name="Tunlid A."/>
        </authorList>
    </citation>
    <scope>NUCLEOTIDE SEQUENCE [LARGE SCALE GENOMIC DNA]</scope>
    <source>
        <strain evidence="3 4">CBS 291.85</strain>
    </source>
</reference>
<name>A0A8H5CSU6_9AGAR</name>